<dbReference type="AlphaFoldDB" id="A0AAX3Y751"/>
<dbReference type="Gene3D" id="3.40.50.720">
    <property type="entry name" value="NAD(P)-binding Rossmann-like Domain"/>
    <property type="match status" value="1"/>
</dbReference>
<sequence length="260" mass="27111">MSGRLKGQRTLVIGGGSGIGRAVTLAYLREGASVTVVERSAENAQALGEVEGLEVIVGDATDRSVIERAVGRAVSDDGKLDHLTCCVGVFDHYASLRELSGERLTAAADEMWRVNVLSTFTAVNVAWPALRKGQGSITLTLSESAFHPVGGGVLYGSSKWALRGAVHHLAADFAPDVRVNGVAPGGTSGTNFSGLRTLAQDGDSVAAVQGRDERIARGTLLLLTPAPEDHAAAYVYLADRVDARVVTGVVINTDGGRSFD</sequence>
<dbReference type="Proteomes" id="UP001066327">
    <property type="component" value="Unassembled WGS sequence"/>
</dbReference>
<dbReference type="PANTHER" id="PTHR43477:SF1">
    <property type="entry name" value="DIHYDROANTICAPSIN 7-DEHYDROGENASE"/>
    <property type="match status" value="1"/>
</dbReference>
<evidence type="ECO:0000313" key="3">
    <source>
        <dbReference type="EMBL" id="MCZ4590005.1"/>
    </source>
</evidence>
<gene>
    <name evidence="3" type="ORF">O4328_41335</name>
    <name evidence="4" type="ORF">Q5707_21480</name>
</gene>
<dbReference type="InterPro" id="IPR036291">
    <property type="entry name" value="NAD(P)-bd_dom_sf"/>
</dbReference>
<reference evidence="4" key="2">
    <citation type="submission" date="2023-07" db="EMBL/GenBank/DDBJ databases">
        <title>Genomic analysis of Rhodococcus opacus VOC-14 with glycol ethers degradation activity.</title>
        <authorList>
            <person name="Narkevich D.A."/>
            <person name="Hlushen A.M."/>
            <person name="Akhremchuk A.E."/>
            <person name="Sikolenko M.A."/>
            <person name="Valentovich L.N."/>
        </authorList>
    </citation>
    <scope>NUCLEOTIDE SEQUENCE</scope>
    <source>
        <strain evidence="4">VOC-14</strain>
    </source>
</reference>
<protein>
    <submittedName>
        <fullName evidence="4">SDR family NAD(P)-dependent oxidoreductase</fullName>
    </submittedName>
</protein>
<evidence type="ECO:0000256" key="1">
    <source>
        <dbReference type="ARBA" id="ARBA00006484"/>
    </source>
</evidence>
<evidence type="ECO:0000313" key="6">
    <source>
        <dbReference type="Proteomes" id="UP001231166"/>
    </source>
</evidence>
<dbReference type="EMBL" id="JAPWIS010000039">
    <property type="protein sequence ID" value="MCZ4590005.1"/>
    <property type="molecule type" value="Genomic_DNA"/>
</dbReference>
<comment type="similarity">
    <text evidence="1">Belongs to the short-chain dehydrogenases/reductases (SDR) family.</text>
</comment>
<name>A0AAX3Y751_RHOOP</name>
<dbReference type="Pfam" id="PF00106">
    <property type="entry name" value="adh_short"/>
    <property type="match status" value="1"/>
</dbReference>
<organism evidence="4 6">
    <name type="scientific">Rhodococcus opacus</name>
    <name type="common">Nocardia opaca</name>
    <dbReference type="NCBI Taxonomy" id="37919"/>
    <lineage>
        <taxon>Bacteria</taxon>
        <taxon>Bacillati</taxon>
        <taxon>Actinomycetota</taxon>
        <taxon>Actinomycetes</taxon>
        <taxon>Mycobacteriales</taxon>
        <taxon>Nocardiaceae</taxon>
        <taxon>Rhodococcus</taxon>
    </lineage>
</organism>
<dbReference type="EMBL" id="CP130953">
    <property type="protein sequence ID" value="WLF44530.1"/>
    <property type="molecule type" value="Genomic_DNA"/>
</dbReference>
<dbReference type="SUPFAM" id="SSF51735">
    <property type="entry name" value="NAD(P)-binding Rossmann-fold domains"/>
    <property type="match status" value="1"/>
</dbReference>
<evidence type="ECO:0000313" key="5">
    <source>
        <dbReference type="Proteomes" id="UP001066327"/>
    </source>
</evidence>
<dbReference type="GO" id="GO:0016491">
    <property type="term" value="F:oxidoreductase activity"/>
    <property type="evidence" value="ECO:0007669"/>
    <property type="project" value="UniProtKB-KW"/>
</dbReference>
<accession>A0AAX3Y751</accession>
<dbReference type="RefSeq" id="WP_269592756.1">
    <property type="nucleotide sequence ID" value="NZ_CP130953.1"/>
</dbReference>
<dbReference type="Proteomes" id="UP001231166">
    <property type="component" value="Chromosome"/>
</dbReference>
<dbReference type="PRINTS" id="PR00081">
    <property type="entry name" value="GDHRDH"/>
</dbReference>
<keyword evidence="2" id="KW-0560">Oxidoreductase</keyword>
<keyword evidence="5" id="KW-1185">Reference proteome</keyword>
<dbReference type="InterPro" id="IPR051122">
    <property type="entry name" value="SDR_DHRS6-like"/>
</dbReference>
<dbReference type="PANTHER" id="PTHR43477">
    <property type="entry name" value="DIHYDROANTICAPSIN 7-DEHYDROGENASE"/>
    <property type="match status" value="1"/>
</dbReference>
<dbReference type="InterPro" id="IPR002347">
    <property type="entry name" value="SDR_fam"/>
</dbReference>
<evidence type="ECO:0000256" key="2">
    <source>
        <dbReference type="ARBA" id="ARBA00023002"/>
    </source>
</evidence>
<evidence type="ECO:0000313" key="4">
    <source>
        <dbReference type="EMBL" id="WLF44530.1"/>
    </source>
</evidence>
<reference evidence="3" key="1">
    <citation type="submission" date="2022-12" db="EMBL/GenBank/DDBJ databases">
        <authorList>
            <person name="Krivoruchko A.V."/>
            <person name="Elkin A."/>
        </authorList>
    </citation>
    <scope>NUCLEOTIDE SEQUENCE</scope>
    <source>
        <strain evidence="3">IEGM 249</strain>
    </source>
</reference>
<proteinExistence type="inferred from homology"/>